<feature type="region of interest" description="Disordered" evidence="2">
    <location>
        <begin position="715"/>
        <end position="787"/>
    </location>
</feature>
<feature type="compositionally biased region" description="Low complexity" evidence="2">
    <location>
        <begin position="756"/>
        <end position="766"/>
    </location>
</feature>
<feature type="compositionally biased region" description="Basic and acidic residues" evidence="2">
    <location>
        <begin position="715"/>
        <end position="753"/>
    </location>
</feature>
<sequence>MSSVYNQLIHKIDDFIRKYYLNKVVRGLIWWTAIFLLSYLFIIVSEYYSYFNITTRSILFYSFIISQVILCWFLIIRHLIGYFKLGIIINHQQASSIIGSHFPDVKDKLLNTLQLKQLANENPAQQALIEASINQRIASLKPIPFVAAVNIAANKKYISYALVPVVILVLIAFTAPSILKDGTDRIINHQVYYKKKAPFVFKVLNKNLIANQGDDFTLEVKLEGNEIPDDLYIEDGVNTFKLDKKDIINFSYQFKNLQQTKSFRLIGNEFYSDEYAVQVKKKPLLLSYQVSLIYPSYLAKSKEIIQNPGDLTLPAGTIAQFTFKTQFVNEVALAINENLIIAKNQKNESFFTQDKILKGGKYNIILSNQESLTKDSLSYQINVIVDEYPKIEVVQKADSANSNALYFIGNSSDDYGLTALNFHYQILKSEDKSREGKAFKLPVNFNKGATKSNFLYLWPIKELGIKAGEEVQYYFDVADNDRVNGSKHTKSVKLVYKLDSKKEQVEKIEEQTVAIEKKMEQAIKKAEKIQRETKKLNQDLIEQKTLGYEQKKQIEQLTTEQKALEKLIKDIQKEGKQNLEQSKDLENQNKELLEKQKQIQDLFDNVLDKKTKDLLENLQKMVDKNQKELSQEQLQKMQMDNKSLQKELDRILELYKKLALEQKLNNTIDQLEELAQKQEKLGENNANIPKDELKKEQEKLTKDFNDIKKDLKELEQKNESLEKPTDFKNPEEDQKNIDKDLNDADKSLEDNKKQKAAQSQKSAAQKMQNLAKKMKEAQQGGQQDENQVNEQELRMILKNLLKSSFDQEKVLLDLKNTNQDSPSFVKLGQKQREIKDNLKMVEDSLYSLSKKVPQIQSTVNKEIQTINQQINSSLEQITELKIAEANRSQQYALTSINNLALMLSEALQQLQNAMKNAKPGGKGGKPKPGLSELTEMQQQLNKNMQKAKDQMQQQGIMPGQKGSKEFSESLAKMAQQQQMIRQALQEVNNTLNKDGTGGLGNLEKIIKQMEQTETELVNRRITQEAINRQQEIQTRMLEADKAEREREQDNKRESKAAKEFYPNYNLILEEYQKQKAKELQQIKTVSPNLNYFYKSKISEYFNQLNLGGQK</sequence>
<dbReference type="PANTHER" id="PTHR45615:SF63">
    <property type="entry name" value="CHROMOSOME UNDETERMINED SCAFFOLD_10, WHOLE GENOME SHOTGUN SEQUENCE"/>
    <property type="match status" value="1"/>
</dbReference>
<evidence type="ECO:0000313" key="4">
    <source>
        <dbReference type="EMBL" id="MFD2732168.1"/>
    </source>
</evidence>
<feature type="transmembrane region" description="Helical" evidence="3">
    <location>
        <begin position="60"/>
        <end position="80"/>
    </location>
</feature>
<accession>A0ABW5TUF7</accession>
<evidence type="ECO:0000256" key="3">
    <source>
        <dbReference type="SAM" id="Phobius"/>
    </source>
</evidence>
<evidence type="ECO:0000256" key="2">
    <source>
        <dbReference type="SAM" id="MobiDB-lite"/>
    </source>
</evidence>
<dbReference type="EMBL" id="JBHULV010000035">
    <property type="protein sequence ID" value="MFD2732168.1"/>
    <property type="molecule type" value="Genomic_DNA"/>
</dbReference>
<gene>
    <name evidence="4" type="ORF">ACFSSE_10685</name>
</gene>
<keyword evidence="3" id="KW-0472">Membrane</keyword>
<comment type="caution">
    <text evidence="4">The sequence shown here is derived from an EMBL/GenBank/DDBJ whole genome shotgun (WGS) entry which is preliminary data.</text>
</comment>
<name>A0ABW5TUF7_9SPHI</name>
<proteinExistence type="predicted"/>
<keyword evidence="1" id="KW-0175">Coiled coil</keyword>
<keyword evidence="3" id="KW-0812">Transmembrane</keyword>
<dbReference type="RefSeq" id="WP_379045307.1">
    <property type="nucleotide sequence ID" value="NZ_JBHSKW010000052.1"/>
</dbReference>
<evidence type="ECO:0000313" key="5">
    <source>
        <dbReference type="Proteomes" id="UP001597546"/>
    </source>
</evidence>
<feature type="transmembrane region" description="Helical" evidence="3">
    <location>
        <begin position="157"/>
        <end position="179"/>
    </location>
</feature>
<reference evidence="5" key="1">
    <citation type="journal article" date="2019" name="Int. J. Syst. Evol. Microbiol.">
        <title>The Global Catalogue of Microorganisms (GCM) 10K type strain sequencing project: providing services to taxonomists for standard genome sequencing and annotation.</title>
        <authorList>
            <consortium name="The Broad Institute Genomics Platform"/>
            <consortium name="The Broad Institute Genome Sequencing Center for Infectious Disease"/>
            <person name="Wu L."/>
            <person name="Ma J."/>
        </authorList>
    </citation>
    <scope>NUCLEOTIDE SEQUENCE [LARGE SCALE GENOMIC DNA]</scope>
    <source>
        <strain evidence="5">KCTC 42456</strain>
    </source>
</reference>
<organism evidence="4 5">
    <name type="scientific">Pedobacter alpinus</name>
    <dbReference type="NCBI Taxonomy" id="1590643"/>
    <lineage>
        <taxon>Bacteria</taxon>
        <taxon>Pseudomonadati</taxon>
        <taxon>Bacteroidota</taxon>
        <taxon>Sphingobacteriia</taxon>
        <taxon>Sphingobacteriales</taxon>
        <taxon>Sphingobacteriaceae</taxon>
        <taxon>Pedobacter</taxon>
    </lineage>
</organism>
<keyword evidence="5" id="KW-1185">Reference proteome</keyword>
<protein>
    <submittedName>
        <fullName evidence="4">Uncharacterized protein</fullName>
    </submittedName>
</protein>
<dbReference type="PANTHER" id="PTHR45615">
    <property type="entry name" value="MYOSIN HEAVY CHAIN, NON-MUSCLE"/>
    <property type="match status" value="1"/>
</dbReference>
<evidence type="ECO:0000256" key="1">
    <source>
        <dbReference type="SAM" id="Coils"/>
    </source>
</evidence>
<feature type="transmembrane region" description="Helical" evidence="3">
    <location>
        <begin position="28"/>
        <end position="48"/>
    </location>
</feature>
<feature type="coiled-coil region" evidence="1">
    <location>
        <begin position="896"/>
        <end position="1059"/>
    </location>
</feature>
<dbReference type="Proteomes" id="UP001597546">
    <property type="component" value="Unassembled WGS sequence"/>
</dbReference>
<keyword evidence="3" id="KW-1133">Transmembrane helix</keyword>